<evidence type="ECO:0000256" key="6">
    <source>
        <dbReference type="SAM" id="Phobius"/>
    </source>
</evidence>
<keyword evidence="2 6" id="KW-0812">Transmembrane</keyword>
<evidence type="ECO:0000256" key="5">
    <source>
        <dbReference type="ARBA" id="ARBA00049660"/>
    </source>
</evidence>
<keyword evidence="4 6" id="KW-0472">Membrane</keyword>
<feature type="transmembrane region" description="Helical" evidence="6">
    <location>
        <begin position="184"/>
        <end position="212"/>
    </location>
</feature>
<feature type="transmembrane region" description="Helical" evidence="6">
    <location>
        <begin position="102"/>
        <end position="126"/>
    </location>
</feature>
<dbReference type="EMBL" id="QEKO01000002">
    <property type="protein sequence ID" value="PVY62054.1"/>
    <property type="molecule type" value="Genomic_DNA"/>
</dbReference>
<gene>
    <name evidence="7" type="ORF">C7440_1544</name>
</gene>
<evidence type="ECO:0000313" key="7">
    <source>
        <dbReference type="EMBL" id="PVY62054.1"/>
    </source>
</evidence>
<dbReference type="InterPro" id="IPR000292">
    <property type="entry name" value="For/NO2_transpt"/>
</dbReference>
<evidence type="ECO:0000256" key="2">
    <source>
        <dbReference type="ARBA" id="ARBA00022692"/>
    </source>
</evidence>
<feature type="transmembrane region" description="Helical" evidence="6">
    <location>
        <begin position="26"/>
        <end position="48"/>
    </location>
</feature>
<proteinExistence type="inferred from homology"/>
<comment type="similarity">
    <text evidence="5">Belongs to the FNT transporter (TC 1.A.16) family.</text>
</comment>
<feature type="transmembrane region" description="Helical" evidence="6">
    <location>
        <begin position="60"/>
        <end position="81"/>
    </location>
</feature>
<accession>A0A2U1CM41</accession>
<feature type="transmembrane region" description="Helical" evidence="6">
    <location>
        <begin position="224"/>
        <end position="248"/>
    </location>
</feature>
<dbReference type="PANTHER" id="PTHR30520:SF8">
    <property type="entry name" value="NITRITE TRANSPORTER NIRC"/>
    <property type="match status" value="1"/>
</dbReference>
<keyword evidence="3 6" id="KW-1133">Transmembrane helix</keyword>
<feature type="transmembrane region" description="Helical" evidence="6">
    <location>
        <begin position="154"/>
        <end position="172"/>
    </location>
</feature>
<evidence type="ECO:0000256" key="1">
    <source>
        <dbReference type="ARBA" id="ARBA00004141"/>
    </source>
</evidence>
<dbReference type="GO" id="GO:0005886">
    <property type="term" value="C:plasma membrane"/>
    <property type="evidence" value="ECO:0007669"/>
    <property type="project" value="TreeGrafter"/>
</dbReference>
<evidence type="ECO:0000256" key="4">
    <source>
        <dbReference type="ARBA" id="ARBA00023136"/>
    </source>
</evidence>
<sequence length="274" mass="28341">MYQDTIEGFIAAGNKKQAQLRQTPQAFFIACMMAGAYIGVAILLIFTLGAQAPDEFRKLIMGGAFGLALILVVIAGAELFTGHTMIMSLRRYAGHGTWGETAGLLASSWLGNLLGAAVLVGLFVMAGGGGLLSDEHGLVMTAAAAKMNTGAGTLFARAVLCNWLVCLALWMSARVASESAKCIVIAWCLLAFIACGFEHCVANMTLLLMALAGNHPETVTVAGLAWNLGWVTLGNIVGGAVFVGGAYWSASAGARKTIQAQPSDAAPASPASRS</sequence>
<dbReference type="STRING" id="1231391.GCA_000308195_01533"/>
<comment type="caution">
    <text evidence="7">The sequence shown here is derived from an EMBL/GenBank/DDBJ whole genome shotgun (WGS) entry which is preliminary data.</text>
</comment>
<dbReference type="PROSITE" id="PS01005">
    <property type="entry name" value="FORMATE_NITRITE_TP_1"/>
    <property type="match status" value="1"/>
</dbReference>
<name>A0A2U1CM41_9BURK</name>
<evidence type="ECO:0000313" key="8">
    <source>
        <dbReference type="Proteomes" id="UP000246145"/>
    </source>
</evidence>
<dbReference type="Gene3D" id="1.20.1080.10">
    <property type="entry name" value="Glycerol uptake facilitator protein"/>
    <property type="match status" value="1"/>
</dbReference>
<dbReference type="AlphaFoldDB" id="A0A2U1CM41"/>
<dbReference type="Pfam" id="PF01226">
    <property type="entry name" value="Form_Nir_trans"/>
    <property type="match status" value="1"/>
</dbReference>
<organism evidence="7 8">
    <name type="scientific">Pusillimonas noertemannii</name>
    <dbReference type="NCBI Taxonomy" id="305977"/>
    <lineage>
        <taxon>Bacteria</taxon>
        <taxon>Pseudomonadati</taxon>
        <taxon>Pseudomonadota</taxon>
        <taxon>Betaproteobacteria</taxon>
        <taxon>Burkholderiales</taxon>
        <taxon>Alcaligenaceae</taxon>
        <taxon>Pusillimonas</taxon>
    </lineage>
</organism>
<dbReference type="PANTHER" id="PTHR30520">
    <property type="entry name" value="FORMATE TRANSPORTER-RELATED"/>
    <property type="match status" value="1"/>
</dbReference>
<dbReference type="OrthoDB" id="9786493at2"/>
<evidence type="ECO:0000256" key="3">
    <source>
        <dbReference type="ARBA" id="ARBA00022989"/>
    </source>
</evidence>
<dbReference type="PROSITE" id="PS01006">
    <property type="entry name" value="FORMATE_NITRITE_TP_2"/>
    <property type="match status" value="1"/>
</dbReference>
<keyword evidence="8" id="KW-1185">Reference proteome</keyword>
<reference evidence="7 8" key="1">
    <citation type="submission" date="2018-04" db="EMBL/GenBank/DDBJ databases">
        <title>Genomic Encyclopedia of Type Strains, Phase IV (KMG-IV): sequencing the most valuable type-strain genomes for metagenomic binning, comparative biology and taxonomic classification.</title>
        <authorList>
            <person name="Goeker M."/>
        </authorList>
    </citation>
    <scope>NUCLEOTIDE SEQUENCE [LARGE SCALE GENOMIC DNA]</scope>
    <source>
        <strain evidence="7 8">DSM 10065</strain>
    </source>
</reference>
<dbReference type="GO" id="GO:0015499">
    <property type="term" value="F:formate transmembrane transporter activity"/>
    <property type="evidence" value="ECO:0007669"/>
    <property type="project" value="TreeGrafter"/>
</dbReference>
<comment type="subcellular location">
    <subcellularLocation>
        <location evidence="1">Membrane</location>
        <topology evidence="1">Multi-pass membrane protein</topology>
    </subcellularLocation>
</comment>
<dbReference type="InterPro" id="IPR023271">
    <property type="entry name" value="Aquaporin-like"/>
</dbReference>
<protein>
    <submittedName>
        <fullName evidence="7">Nitrite transporter NirC</fullName>
    </submittedName>
</protein>
<dbReference type="RefSeq" id="WP_116518061.1">
    <property type="nucleotide sequence ID" value="NZ_JACCEX010000002.1"/>
</dbReference>
<dbReference type="Proteomes" id="UP000246145">
    <property type="component" value="Unassembled WGS sequence"/>
</dbReference>
<dbReference type="InterPro" id="IPR024002">
    <property type="entry name" value="For/NO2_transpt_CS"/>
</dbReference>